<dbReference type="GO" id="GO:0003677">
    <property type="term" value="F:DNA binding"/>
    <property type="evidence" value="ECO:0007669"/>
    <property type="project" value="InterPro"/>
</dbReference>
<sequence length="482" mass="55626">MTVVALYARVSSDKQAKADTIASQIVALEAHIHSEGYVLADAFRFIDNGYSGSNLNRPALEQLRDKVAGGEIDKIYLHSPDRLSRRYAYQMILLEEFEKGGAEVIFLNCQITDSPESHLLLQMQGMIAEYERAKIMERHRRGKIHAAKKGHINVLGGAPYGYRYIDKYTGAGQALYEIHEAESVVVQRIFAWIGQERLSIGEVCRRLKEENTCSPTGKPYWDRSVIWTLLKNPAYKGLAAFGKTKTTAILPRIRPQKHSCVQPRRNYSVSTVDKENWIYIPVPVLVNEDLFEIAQEQLNENKKLARTRQRGASYLLQGLVVCQCCKYAYYGKPVRNKRGEKIDHYAYYRCIGTDAYRFGGNRICDNKQIRTDTLEMAVWEEIKYLLQNPDRLAQEYQCRLAEIENIPLEQKSITLEKQISKLQQGISRLIDGYTQGYINKEEFEPRIKTMKQHLSNYEENKQKIFDKKRVKNELTLIMTCLE</sequence>
<dbReference type="PANTHER" id="PTHR30461">
    <property type="entry name" value="DNA-INVERTASE FROM LAMBDOID PROPHAGE"/>
    <property type="match status" value="1"/>
</dbReference>
<dbReference type="PROSITE" id="PS51736">
    <property type="entry name" value="RECOMBINASES_3"/>
    <property type="match status" value="1"/>
</dbReference>
<organism evidence="1 2">
    <name type="scientific">Mycoavidus cysteinexigens</name>
    <dbReference type="NCBI Taxonomy" id="1553431"/>
    <lineage>
        <taxon>Bacteria</taxon>
        <taxon>Pseudomonadati</taxon>
        <taxon>Pseudomonadota</taxon>
        <taxon>Betaproteobacteria</taxon>
        <taxon>Burkholderiales</taxon>
        <taxon>Burkholderiaceae</taxon>
        <taxon>Mycoavidus</taxon>
    </lineage>
</organism>
<proteinExistence type="predicted"/>
<dbReference type="KEGG" id="mcys:MCB1EB_0005"/>
<dbReference type="InterPro" id="IPR006119">
    <property type="entry name" value="Resolv_N"/>
</dbReference>
<gene>
    <name evidence="1" type="ORF">MCB1EB_0005</name>
</gene>
<dbReference type="InterPro" id="IPR011109">
    <property type="entry name" value="DNA_bind_recombinase_dom"/>
</dbReference>
<dbReference type="RefSeq" id="WP_052393896.1">
    <property type="nucleotide sequence ID" value="NZ_AP018150.1"/>
</dbReference>
<dbReference type="Gene3D" id="3.40.50.1390">
    <property type="entry name" value="Resolvase, N-terminal catalytic domain"/>
    <property type="match status" value="1"/>
</dbReference>
<name>A0A2Z6ERY4_9BURK</name>
<dbReference type="Proteomes" id="UP000282597">
    <property type="component" value="Chromosome"/>
</dbReference>
<dbReference type="GO" id="GO:0000150">
    <property type="term" value="F:DNA strand exchange activity"/>
    <property type="evidence" value="ECO:0007669"/>
    <property type="project" value="InterPro"/>
</dbReference>
<dbReference type="EMBL" id="AP018150">
    <property type="protein sequence ID" value="BBE08166.1"/>
    <property type="molecule type" value="Genomic_DNA"/>
</dbReference>
<dbReference type="Pfam" id="PF00239">
    <property type="entry name" value="Resolvase"/>
    <property type="match status" value="1"/>
</dbReference>
<evidence type="ECO:0000313" key="1">
    <source>
        <dbReference type="EMBL" id="BBE08166.1"/>
    </source>
</evidence>
<dbReference type="InterPro" id="IPR025827">
    <property type="entry name" value="Zn_ribbon_recom_dom"/>
</dbReference>
<dbReference type="SUPFAM" id="SSF53041">
    <property type="entry name" value="Resolvase-like"/>
    <property type="match status" value="1"/>
</dbReference>
<dbReference type="AlphaFoldDB" id="A0A2Z6ERY4"/>
<dbReference type="InterPro" id="IPR038109">
    <property type="entry name" value="DNA_bind_recomb_sf"/>
</dbReference>
<dbReference type="InterPro" id="IPR006118">
    <property type="entry name" value="Recombinase_CS"/>
</dbReference>
<dbReference type="InterPro" id="IPR036162">
    <property type="entry name" value="Resolvase-like_N_sf"/>
</dbReference>
<accession>A0A2Z6ERY4</accession>
<dbReference type="Gene3D" id="3.90.1750.20">
    <property type="entry name" value="Putative Large Serine Recombinase, Chain B, Domain 2"/>
    <property type="match status" value="1"/>
</dbReference>
<dbReference type="PROSITE" id="PS00397">
    <property type="entry name" value="RECOMBINASES_1"/>
    <property type="match status" value="1"/>
</dbReference>
<keyword evidence="2" id="KW-1185">Reference proteome</keyword>
<evidence type="ECO:0000313" key="2">
    <source>
        <dbReference type="Proteomes" id="UP000282597"/>
    </source>
</evidence>
<dbReference type="SMART" id="SM00857">
    <property type="entry name" value="Resolvase"/>
    <property type="match status" value="1"/>
</dbReference>
<dbReference type="PANTHER" id="PTHR30461:SF23">
    <property type="entry name" value="DNA RECOMBINASE-RELATED"/>
    <property type="match status" value="1"/>
</dbReference>
<dbReference type="InterPro" id="IPR050639">
    <property type="entry name" value="SSR_resolvase"/>
</dbReference>
<dbReference type="PROSITE" id="PS51737">
    <property type="entry name" value="RECOMBINASE_DNA_BIND"/>
    <property type="match status" value="1"/>
</dbReference>
<dbReference type="Pfam" id="PF13408">
    <property type="entry name" value="Zn_ribbon_recom"/>
    <property type="match status" value="1"/>
</dbReference>
<reference evidence="1 2" key="1">
    <citation type="journal article" date="2018" name="Microbes Environ.">
        <title>Comparative Genomic Insights into Endofungal Lifestyles of Two Bacterial Endosymbionts, Mycoavidus cysteinexigens and Burkholderia rhizoxinica.</title>
        <authorList>
            <person name="Sharmin D."/>
            <person name="Guo Y."/>
            <person name="Nishizawa T."/>
            <person name="Ohshima S."/>
            <person name="Sato Y."/>
            <person name="Takashima Y."/>
            <person name="Narisawa K."/>
            <person name="Ohta H."/>
        </authorList>
    </citation>
    <scope>NUCLEOTIDE SEQUENCE [LARGE SCALE GENOMIC DNA]</scope>
    <source>
        <strain evidence="1 2">B1-EB</strain>
    </source>
</reference>
<protein>
    <submittedName>
        <fullName evidence="1">Cassette chromosome recombinase resolvase, CcrB like protein</fullName>
    </submittedName>
</protein>
<dbReference type="Pfam" id="PF07508">
    <property type="entry name" value="Recombinase"/>
    <property type="match status" value="1"/>
</dbReference>
<dbReference type="CDD" id="cd00338">
    <property type="entry name" value="Ser_Recombinase"/>
    <property type="match status" value="1"/>
</dbReference>